<proteinExistence type="predicted"/>
<name>A0ACC2FSC7_DALPE</name>
<comment type="caution">
    <text evidence="1">The sequence shown here is derived from an EMBL/GenBank/DDBJ whole genome shotgun (WGS) entry which is preliminary data.</text>
</comment>
<keyword evidence="2" id="KW-1185">Reference proteome</keyword>
<accession>A0ACC2FSC7</accession>
<organism evidence="1 2">
    <name type="scientific">Dallia pectoralis</name>
    <name type="common">Alaska blackfish</name>
    <dbReference type="NCBI Taxonomy" id="75939"/>
    <lineage>
        <taxon>Eukaryota</taxon>
        <taxon>Metazoa</taxon>
        <taxon>Chordata</taxon>
        <taxon>Craniata</taxon>
        <taxon>Vertebrata</taxon>
        <taxon>Euteleostomi</taxon>
        <taxon>Actinopterygii</taxon>
        <taxon>Neopterygii</taxon>
        <taxon>Teleostei</taxon>
        <taxon>Protacanthopterygii</taxon>
        <taxon>Esociformes</taxon>
        <taxon>Umbridae</taxon>
        <taxon>Dallia</taxon>
    </lineage>
</organism>
<evidence type="ECO:0000313" key="1">
    <source>
        <dbReference type="EMBL" id="KAJ7994243.1"/>
    </source>
</evidence>
<dbReference type="Proteomes" id="UP001157502">
    <property type="component" value="Chromosome 23"/>
</dbReference>
<reference evidence="1" key="1">
    <citation type="submission" date="2021-05" db="EMBL/GenBank/DDBJ databases">
        <authorList>
            <person name="Pan Q."/>
            <person name="Jouanno E."/>
            <person name="Zahm M."/>
            <person name="Klopp C."/>
            <person name="Cabau C."/>
            <person name="Louis A."/>
            <person name="Berthelot C."/>
            <person name="Parey E."/>
            <person name="Roest Crollius H."/>
            <person name="Montfort J."/>
            <person name="Robinson-Rechavi M."/>
            <person name="Bouchez O."/>
            <person name="Lampietro C."/>
            <person name="Lopez Roques C."/>
            <person name="Donnadieu C."/>
            <person name="Postlethwait J."/>
            <person name="Bobe J."/>
            <person name="Dillon D."/>
            <person name="Chandos A."/>
            <person name="von Hippel F."/>
            <person name="Guiguen Y."/>
        </authorList>
    </citation>
    <scope>NUCLEOTIDE SEQUENCE</scope>
    <source>
        <strain evidence="1">YG-Jan2019</strain>
    </source>
</reference>
<protein>
    <submittedName>
        <fullName evidence="1">Uncharacterized protein</fullName>
    </submittedName>
</protein>
<sequence>MNLLLSHADSCFLLGTVQSSPSNPAQPDWKVWEQSRPLVFKRVTEPFSQARCWDESGCPPPRLRLGLETAASEVSDFTEMPS</sequence>
<gene>
    <name evidence="1" type="ORF">DPEC_G00263870</name>
</gene>
<evidence type="ECO:0000313" key="2">
    <source>
        <dbReference type="Proteomes" id="UP001157502"/>
    </source>
</evidence>
<dbReference type="EMBL" id="CM055750">
    <property type="protein sequence ID" value="KAJ7994243.1"/>
    <property type="molecule type" value="Genomic_DNA"/>
</dbReference>